<dbReference type="AlphaFoldDB" id="A0AAV8WIE7"/>
<protein>
    <submittedName>
        <fullName evidence="3">Uncharacterized protein</fullName>
    </submittedName>
</protein>
<organism evidence="3 4">
    <name type="scientific">Rhamnusium bicolor</name>
    <dbReference type="NCBI Taxonomy" id="1586634"/>
    <lineage>
        <taxon>Eukaryota</taxon>
        <taxon>Metazoa</taxon>
        <taxon>Ecdysozoa</taxon>
        <taxon>Arthropoda</taxon>
        <taxon>Hexapoda</taxon>
        <taxon>Insecta</taxon>
        <taxon>Pterygota</taxon>
        <taxon>Neoptera</taxon>
        <taxon>Endopterygota</taxon>
        <taxon>Coleoptera</taxon>
        <taxon>Polyphaga</taxon>
        <taxon>Cucujiformia</taxon>
        <taxon>Chrysomeloidea</taxon>
        <taxon>Cerambycidae</taxon>
        <taxon>Lepturinae</taxon>
        <taxon>Rhagiini</taxon>
        <taxon>Rhamnusium</taxon>
    </lineage>
</organism>
<comment type="similarity">
    <text evidence="1">Belongs to the UPF0390 family.</text>
</comment>
<evidence type="ECO:0000256" key="2">
    <source>
        <dbReference type="SAM" id="MobiDB-lite"/>
    </source>
</evidence>
<reference evidence="3" key="1">
    <citation type="journal article" date="2023" name="Insect Mol. Biol.">
        <title>Genome sequencing provides insights into the evolution of gene families encoding plant cell wall-degrading enzymes in longhorned beetles.</title>
        <authorList>
            <person name="Shin N.R."/>
            <person name="Okamura Y."/>
            <person name="Kirsch R."/>
            <person name="Pauchet Y."/>
        </authorList>
    </citation>
    <scope>NUCLEOTIDE SEQUENCE</scope>
    <source>
        <strain evidence="3">RBIC_L_NR</strain>
    </source>
</reference>
<dbReference type="PANTHER" id="PTHR16967">
    <property type="entry name" value="LEYDIG CELL TUMOR 10 KDA PROTEIN HOMOLOG"/>
    <property type="match status" value="1"/>
</dbReference>
<gene>
    <name evidence="3" type="ORF">NQ314_021309</name>
</gene>
<feature type="compositionally biased region" description="Basic residues" evidence="2">
    <location>
        <begin position="1"/>
        <end position="10"/>
    </location>
</feature>
<name>A0AAV8WIE7_9CUCU</name>
<dbReference type="EMBL" id="JANEYF010005926">
    <property type="protein sequence ID" value="KAJ8926324.1"/>
    <property type="molecule type" value="Genomic_DNA"/>
</dbReference>
<dbReference type="Proteomes" id="UP001162156">
    <property type="component" value="Unassembled WGS sequence"/>
</dbReference>
<proteinExistence type="inferred from homology"/>
<comment type="caution">
    <text evidence="3">The sequence shown here is derived from an EMBL/GenBank/DDBJ whole genome shotgun (WGS) entry which is preliminary data.</text>
</comment>
<sequence>MAQGKLKVKSKLPQNVKSKKQLRKGNAVTKRANCPIQSKKKQHEETQKIKQIISKTVNKAVEEEIRARAISNKKPLSIAQKAVADHHSKASTS</sequence>
<feature type="region of interest" description="Disordered" evidence="2">
    <location>
        <begin position="1"/>
        <end position="47"/>
    </location>
</feature>
<dbReference type="InterPro" id="IPR019034">
    <property type="entry name" value="UPF0390"/>
</dbReference>
<accession>A0AAV8WIE7</accession>
<evidence type="ECO:0000313" key="3">
    <source>
        <dbReference type="EMBL" id="KAJ8926324.1"/>
    </source>
</evidence>
<dbReference type="PANTHER" id="PTHR16967:SF1">
    <property type="entry name" value="LEYDIG CELL TUMOR 10 KDA PROTEIN HOMOLOG"/>
    <property type="match status" value="1"/>
</dbReference>
<keyword evidence="4" id="KW-1185">Reference proteome</keyword>
<dbReference type="Pfam" id="PF09495">
    <property type="entry name" value="DUF2462"/>
    <property type="match status" value="1"/>
</dbReference>
<evidence type="ECO:0000313" key="4">
    <source>
        <dbReference type="Proteomes" id="UP001162156"/>
    </source>
</evidence>
<evidence type="ECO:0000256" key="1">
    <source>
        <dbReference type="ARBA" id="ARBA00006802"/>
    </source>
</evidence>